<dbReference type="EMBL" id="AP017424">
    <property type="protein sequence ID" value="BAU88106.1"/>
    <property type="molecule type" value="Genomic_DNA"/>
</dbReference>
<dbReference type="AlphaFoldDB" id="A0A160P9F9"/>
<evidence type="ECO:0000313" key="2">
    <source>
        <dbReference type="Proteomes" id="UP000217676"/>
    </source>
</evidence>
<protein>
    <submittedName>
        <fullName evidence="1">Uncharacterized protein</fullName>
    </submittedName>
</protein>
<evidence type="ECO:0000313" key="1">
    <source>
        <dbReference type="EMBL" id="BAU88106.1"/>
    </source>
</evidence>
<reference evidence="1 2" key="1">
    <citation type="journal article" date="2016" name="Genome Announc.">
        <title>Complete Genome Sequence of Thiostrepton-Producing Streptomyces laurentii ATCC 31255.</title>
        <authorList>
            <person name="Doi K."/>
            <person name="Fujino Y."/>
            <person name="Nagayoshi Y."/>
            <person name="Ohshima T."/>
            <person name="Ogata S."/>
        </authorList>
    </citation>
    <scope>NUCLEOTIDE SEQUENCE [LARGE SCALE GENOMIC DNA]</scope>
    <source>
        <strain evidence="1 2">ATCC 31255</strain>
    </source>
</reference>
<dbReference type="RefSeq" id="WP_359884246.1">
    <property type="nucleotide sequence ID" value="NZ_JBEYHT010000071.1"/>
</dbReference>
<accession>A0A160P9F9</accession>
<sequence>MPRSAPTGAYRELMDLTAADGNPVSVAQLERWRRSGLLPAPDRVFLGRAGTRTSYPQEVKDLARVLARRHRPGRPLDDTVLLAFFCESARIPEIPLKLALVRTYFPHRQRHRDAVARIADAVPDDSGSEQDIYYDWAEAKAVLDVEEGGMVIRKMRANLRRLPDLARASREEVDGRLLGVLTHLNSPRLPEDDLVIMRDLEAAIDLDSDEVSLALLAVWEYAATTHAGQMSSLKETNGVERFDTLCYTPPDELHRLRDEVVTSMQETWRRATGGRRGALAIDTVSMARNAARTLAEWTTARKAYPEGSSFADIHFIDSLLDLARVTAPAWLLNRADRQRAAMPPVDKASEGRTAFIARTTGATGRRRR</sequence>
<organism evidence="1 2">
    <name type="scientific">Streptomyces laurentii</name>
    <dbReference type="NCBI Taxonomy" id="39478"/>
    <lineage>
        <taxon>Bacteria</taxon>
        <taxon>Bacillati</taxon>
        <taxon>Actinomycetota</taxon>
        <taxon>Actinomycetes</taxon>
        <taxon>Kitasatosporales</taxon>
        <taxon>Streptomycetaceae</taxon>
        <taxon>Streptomyces</taxon>
    </lineage>
</organism>
<gene>
    <name evidence="1" type="ORF">SLA_7240</name>
</gene>
<keyword evidence="2" id="KW-1185">Reference proteome</keyword>
<dbReference type="KEGG" id="slau:SLA_7240"/>
<dbReference type="Proteomes" id="UP000217676">
    <property type="component" value="Chromosome"/>
</dbReference>
<proteinExistence type="predicted"/>
<name>A0A160P9F9_STRLU</name>